<dbReference type="EMBL" id="CAXDID020000129">
    <property type="protein sequence ID" value="CAL6034725.1"/>
    <property type="molecule type" value="Genomic_DNA"/>
</dbReference>
<evidence type="ECO:0000313" key="2">
    <source>
        <dbReference type="EMBL" id="CAL6034725.1"/>
    </source>
</evidence>
<accession>A0AA86Q8Z5</accession>
<evidence type="ECO:0000313" key="3">
    <source>
        <dbReference type="Proteomes" id="UP001642409"/>
    </source>
</evidence>
<reference evidence="1" key="1">
    <citation type="submission" date="2023-06" db="EMBL/GenBank/DDBJ databases">
        <authorList>
            <person name="Kurt Z."/>
        </authorList>
    </citation>
    <scope>NUCLEOTIDE SEQUENCE</scope>
</reference>
<sequence>MDEQHNRILQQFRCHHHKTYIGDHKNPKAPLEQYDVKKNNFSRHVHMNKYTVVKSQISQSIQLYQTQFLKEDQQLYKSMMRKKIKKILLICMLQIFLKSTNSK</sequence>
<comment type="caution">
    <text evidence="1">The sequence shown here is derived from an EMBL/GenBank/DDBJ whole genome shotgun (WGS) entry which is preliminary data.</text>
</comment>
<organism evidence="1">
    <name type="scientific">Hexamita inflata</name>
    <dbReference type="NCBI Taxonomy" id="28002"/>
    <lineage>
        <taxon>Eukaryota</taxon>
        <taxon>Metamonada</taxon>
        <taxon>Diplomonadida</taxon>
        <taxon>Hexamitidae</taxon>
        <taxon>Hexamitinae</taxon>
        <taxon>Hexamita</taxon>
    </lineage>
</organism>
<reference evidence="2 3" key="2">
    <citation type="submission" date="2024-07" db="EMBL/GenBank/DDBJ databases">
        <authorList>
            <person name="Akdeniz Z."/>
        </authorList>
    </citation>
    <scope>NUCLEOTIDE SEQUENCE [LARGE SCALE GENOMIC DNA]</scope>
</reference>
<name>A0AA86Q8Z5_9EUKA</name>
<keyword evidence="3" id="KW-1185">Reference proteome</keyword>
<dbReference type="Proteomes" id="UP001642409">
    <property type="component" value="Unassembled WGS sequence"/>
</dbReference>
<evidence type="ECO:0000313" key="1">
    <source>
        <dbReference type="EMBL" id="CAI9948334.1"/>
    </source>
</evidence>
<protein>
    <submittedName>
        <fullName evidence="2">Hypothetical_protein</fullName>
    </submittedName>
</protein>
<dbReference type="EMBL" id="CATOUU010000788">
    <property type="protein sequence ID" value="CAI9948334.1"/>
    <property type="molecule type" value="Genomic_DNA"/>
</dbReference>
<dbReference type="AlphaFoldDB" id="A0AA86Q8Z5"/>
<gene>
    <name evidence="2" type="ORF">HINF_LOCUS35587</name>
    <name evidence="1" type="ORF">HINF_LOCUS35979</name>
</gene>
<proteinExistence type="predicted"/>